<dbReference type="Pfam" id="PF13619">
    <property type="entry name" value="KTSC"/>
    <property type="match status" value="1"/>
</dbReference>
<sequence length="334" mass="36761">MFTPYAGYLDNKRELAKFQDRFLSSEFPSAGGVRGSYNNDEVAILQVLEVAKQKLKDKPATGEVLSEYFDVLSQFLSGNIVVIGAEYHEIVLQSLAEALVQVLPDINQEQDYASAYTGLSHVMAECSRTILVSHSQGNFYGNAVVEDIYNKFTFPGGWDINKFPMLGQVGIANPSSSVGGEFGNRYNSFTAHITNDNDLLMGAVRNIIGSIDSNFEAEFNNNDWSGHGLVDSYLQSPQQASFIANEILRIAKAMVPVPVYNQSYSSSSVFSSYGSSPKSEILDVNFIYGGGYRYEGLPQSVIEEFELATSQGQYFNVNIKGVYQYEKLVTSGGI</sequence>
<evidence type="ECO:0000313" key="2">
    <source>
        <dbReference type="EMBL" id="QPG58938.1"/>
    </source>
</evidence>
<dbReference type="RefSeq" id="WP_142874559.1">
    <property type="nucleotide sequence ID" value="NZ_CP045503.2"/>
</dbReference>
<proteinExistence type="predicted"/>
<organism evidence="2 3">
    <name type="scientific">Shewanella eurypsychrophilus</name>
    <dbReference type="NCBI Taxonomy" id="2593656"/>
    <lineage>
        <taxon>Bacteria</taxon>
        <taxon>Pseudomonadati</taxon>
        <taxon>Pseudomonadota</taxon>
        <taxon>Gammaproteobacteria</taxon>
        <taxon>Alteromonadales</taxon>
        <taxon>Shewanellaceae</taxon>
        <taxon>Shewanella</taxon>
    </lineage>
</organism>
<protein>
    <submittedName>
        <fullName evidence="2">KTSC domain-containing protein</fullName>
    </submittedName>
</protein>
<feature type="domain" description="KTSC" evidence="1">
    <location>
        <begin position="266"/>
        <end position="323"/>
    </location>
</feature>
<dbReference type="Proteomes" id="UP000316416">
    <property type="component" value="Chromosome"/>
</dbReference>
<gene>
    <name evidence="2" type="ORF">FM038_017100</name>
</gene>
<evidence type="ECO:0000313" key="3">
    <source>
        <dbReference type="Proteomes" id="UP000316416"/>
    </source>
</evidence>
<dbReference type="InterPro" id="IPR025309">
    <property type="entry name" value="KTSC_dom"/>
</dbReference>
<dbReference type="EMBL" id="CP045503">
    <property type="protein sequence ID" value="QPG58938.1"/>
    <property type="molecule type" value="Genomic_DNA"/>
</dbReference>
<evidence type="ECO:0000259" key="1">
    <source>
        <dbReference type="Pfam" id="PF13619"/>
    </source>
</evidence>
<reference evidence="2" key="1">
    <citation type="submission" date="2021-07" db="EMBL/GenBank/DDBJ databases">
        <title>Shewanella sp. YLB-07 whole genome sequence.</title>
        <authorList>
            <person name="Yu L."/>
        </authorList>
    </citation>
    <scope>NUCLEOTIDE SEQUENCE</scope>
    <source>
        <strain evidence="2">YLB-08</strain>
    </source>
</reference>
<name>A0ABX6V8G7_9GAMM</name>
<accession>A0ABX6V8G7</accession>
<keyword evidence="3" id="KW-1185">Reference proteome</keyword>